<name>A0A7T1WTZ0_9ACTN</name>
<feature type="compositionally biased region" description="Low complexity" evidence="1">
    <location>
        <begin position="350"/>
        <end position="360"/>
    </location>
</feature>
<dbReference type="KEGG" id="sbat:G4Z16_24830"/>
<evidence type="ECO:0000313" key="2">
    <source>
        <dbReference type="EMBL" id="QPP09101.1"/>
    </source>
</evidence>
<dbReference type="Proteomes" id="UP000595046">
    <property type="component" value="Chromosome"/>
</dbReference>
<organism evidence="2 3">
    <name type="scientific">Streptomyces bathyalis</name>
    <dbReference type="NCBI Taxonomy" id="2710756"/>
    <lineage>
        <taxon>Bacteria</taxon>
        <taxon>Bacillati</taxon>
        <taxon>Actinomycetota</taxon>
        <taxon>Actinomycetes</taxon>
        <taxon>Kitasatosporales</taxon>
        <taxon>Streptomycetaceae</taxon>
        <taxon>Streptomyces</taxon>
    </lineage>
</organism>
<dbReference type="AlphaFoldDB" id="A0A7T1WTZ0"/>
<dbReference type="RefSeq" id="WP_197352876.1">
    <property type="nucleotide sequence ID" value="NZ_CP048882.1"/>
</dbReference>
<accession>A0A7T1WTZ0</accession>
<dbReference type="EMBL" id="CP048882">
    <property type="protein sequence ID" value="QPP09101.1"/>
    <property type="molecule type" value="Genomic_DNA"/>
</dbReference>
<evidence type="ECO:0000256" key="1">
    <source>
        <dbReference type="SAM" id="MobiDB-lite"/>
    </source>
</evidence>
<proteinExistence type="predicted"/>
<evidence type="ECO:0000313" key="3">
    <source>
        <dbReference type="Proteomes" id="UP000595046"/>
    </source>
</evidence>
<feature type="compositionally biased region" description="Low complexity" evidence="1">
    <location>
        <begin position="505"/>
        <end position="518"/>
    </location>
</feature>
<feature type="compositionally biased region" description="Basic and acidic residues" evidence="1">
    <location>
        <begin position="390"/>
        <end position="399"/>
    </location>
</feature>
<reference evidence="3" key="1">
    <citation type="submission" date="2020-02" db="EMBL/GenBank/DDBJ databases">
        <title>Streptomyces sp. ASO4wet.</title>
        <authorList>
            <person name="Risdian C."/>
            <person name="Landwehr W."/>
            <person name="Schupp P."/>
            <person name="Wink J."/>
        </authorList>
    </citation>
    <scope>NUCLEOTIDE SEQUENCE [LARGE SCALE GENOMIC DNA]</scope>
    <source>
        <strain evidence="3">ASO4wet</strain>
    </source>
</reference>
<gene>
    <name evidence="2" type="ORF">G4Z16_24830</name>
</gene>
<feature type="region of interest" description="Disordered" evidence="1">
    <location>
        <begin position="379"/>
        <end position="554"/>
    </location>
</feature>
<sequence length="578" mass="59046">MTACAPEAIAADSRTARHSTFTIAADGAYAARLNASAEEGWFPERWTLDGPEPYAVPLPGARPEEPDSQVLPLTDGRVLIARREGGVHRLALLYPTGPSTGELALGSVESERLTLLPPAPCGRRAYALTAGERSTGVWLVAGSGDGVPQLIADVPGRCGGGAWLDREGRLLAIDRTDTAGSGRTKTVAIDLGRGGEVSPLLQITDESDDRLLLADTDSGLLIVRSDAPGEFRLGWGVLGSHRPVRFPESLHPEDALLTPFAVQPGQMLLPESCAVALHGQTTGARAGGAWLGVWRPMQKELRRFRAPGGWLPGKGVWTREGELRLPCATAHAPCGLARLRMRGKSPDVEAGTTAAGTSTGERPGAGANTRAALTAGTVARRALGPGHGPADADTRRAGEGTDAGHGAGTASEQARREAGEDGLEGPAGSSRDGSRSVTTGDVPSAGHPAADPPATGNPADGTGSPLLAPQLEQEASARALPPVEPAGTAALVPPGAMPAEVPRLPAQMPAAQDAGAARSADEQSTGAAQQAVDGPSPSHAPPPSLAVAQTCAGRRPVPLQDAPLATALHDAAVRARTA</sequence>
<keyword evidence="3" id="KW-1185">Reference proteome</keyword>
<feature type="region of interest" description="Disordered" evidence="1">
    <location>
        <begin position="345"/>
        <end position="367"/>
    </location>
</feature>
<protein>
    <submittedName>
        <fullName evidence="2">Uncharacterized protein</fullName>
    </submittedName>
</protein>